<evidence type="ECO:0000256" key="2">
    <source>
        <dbReference type="ARBA" id="ARBA00022801"/>
    </source>
</evidence>
<dbReference type="AlphaFoldDB" id="A0A1Q9A794"/>
<evidence type="ECO:0000313" key="4">
    <source>
        <dbReference type="EMBL" id="MBB4008359.1"/>
    </source>
</evidence>
<dbReference type="Proteomes" id="UP000185598">
    <property type="component" value="Unassembled WGS sequence"/>
</dbReference>
<name>A0A1Q9A794_9HYPH</name>
<dbReference type="InterPro" id="IPR011059">
    <property type="entry name" value="Metal-dep_hydrolase_composite"/>
</dbReference>
<gene>
    <name evidence="5" type="ORF">BJF91_14310</name>
    <name evidence="4" type="ORF">GGQ71_002639</name>
</gene>
<protein>
    <submittedName>
        <fullName evidence="5">Cytosine deaminase</fullName>
    </submittedName>
    <submittedName>
        <fullName evidence="4">Cytosine/adenosine deaminase-related metal-dependent hydrolase</fullName>
    </submittedName>
</protein>
<reference evidence="5 6" key="1">
    <citation type="submission" date="2016-09" db="EMBL/GenBank/DDBJ databases">
        <title>Rhizobium oryziradicis sp. nov., isolated from the root of rice.</title>
        <authorList>
            <person name="Zhao J."/>
            <person name="Zhang X."/>
        </authorList>
    </citation>
    <scope>NUCLEOTIDE SEQUENCE [LARGE SCALE GENOMIC DNA]</scope>
    <source>
        <strain evidence="5 6">14971</strain>
    </source>
</reference>
<reference evidence="4 7" key="2">
    <citation type="submission" date="2020-08" db="EMBL/GenBank/DDBJ databases">
        <title>Genomic Encyclopedia of Type Strains, Phase IV (KMG-IV): sequencing the most valuable type-strain genomes for metagenomic binning, comparative biology and taxonomic classification.</title>
        <authorList>
            <person name="Goeker M."/>
        </authorList>
    </citation>
    <scope>NUCLEOTIDE SEQUENCE [LARGE SCALE GENOMIC DNA]</scope>
    <source>
        <strain evidence="4 7">DSM 100021</strain>
    </source>
</reference>
<evidence type="ECO:0000256" key="1">
    <source>
        <dbReference type="ARBA" id="ARBA00006745"/>
    </source>
</evidence>
<dbReference type="InterPro" id="IPR006680">
    <property type="entry name" value="Amidohydro-rel"/>
</dbReference>
<keyword evidence="6" id="KW-1185">Reference proteome</keyword>
<proteinExistence type="inferred from homology"/>
<dbReference type="Pfam" id="PF01979">
    <property type="entry name" value="Amidohydro_1"/>
    <property type="match status" value="1"/>
</dbReference>
<dbReference type="SUPFAM" id="SSF51556">
    <property type="entry name" value="Metallo-dependent hydrolases"/>
    <property type="match status" value="1"/>
</dbReference>
<evidence type="ECO:0000313" key="5">
    <source>
        <dbReference type="EMBL" id="OLP50457.1"/>
    </source>
</evidence>
<dbReference type="InterPro" id="IPR032466">
    <property type="entry name" value="Metal_Hydrolase"/>
</dbReference>
<evidence type="ECO:0000259" key="3">
    <source>
        <dbReference type="Pfam" id="PF01979"/>
    </source>
</evidence>
<feature type="domain" description="Amidohydrolase-related" evidence="3">
    <location>
        <begin position="67"/>
        <end position="453"/>
    </location>
</feature>
<dbReference type="SUPFAM" id="SSF51338">
    <property type="entry name" value="Composite domain of metallo-dependent hydrolases"/>
    <property type="match status" value="2"/>
</dbReference>
<dbReference type="RefSeq" id="WP_075614349.1">
    <property type="nucleotide sequence ID" value="NZ_JACIED010000003.1"/>
</dbReference>
<accession>A0A1Q9A794</accession>
<comment type="similarity">
    <text evidence="1">Belongs to the metallo-dependent hydrolases superfamily. ATZ/TRZ family.</text>
</comment>
<dbReference type="PANTHER" id="PTHR43794:SF11">
    <property type="entry name" value="AMIDOHYDROLASE-RELATED DOMAIN-CONTAINING PROTEIN"/>
    <property type="match status" value="1"/>
</dbReference>
<evidence type="ECO:0000313" key="6">
    <source>
        <dbReference type="Proteomes" id="UP000185598"/>
    </source>
</evidence>
<dbReference type="EMBL" id="MKIN01000021">
    <property type="protein sequence ID" value="OLP50457.1"/>
    <property type="molecule type" value="Genomic_DNA"/>
</dbReference>
<dbReference type="Proteomes" id="UP000544107">
    <property type="component" value="Unassembled WGS sequence"/>
</dbReference>
<dbReference type="Gene3D" id="3.20.20.140">
    <property type="entry name" value="Metal-dependent hydrolases"/>
    <property type="match status" value="1"/>
</dbReference>
<dbReference type="STRING" id="887144.BJF91_14310"/>
<dbReference type="EMBL" id="JACIED010000003">
    <property type="protein sequence ID" value="MBB4008359.1"/>
    <property type="molecule type" value="Genomic_DNA"/>
</dbReference>
<comment type="caution">
    <text evidence="5">The sequence shown here is derived from an EMBL/GenBank/DDBJ whole genome shotgun (WGS) entry which is preliminary data.</text>
</comment>
<dbReference type="OrthoDB" id="9796020at2"/>
<dbReference type="Gene3D" id="2.30.40.10">
    <property type="entry name" value="Urease, subunit C, domain 1"/>
    <property type="match status" value="1"/>
</dbReference>
<keyword evidence="2 4" id="KW-0378">Hydrolase</keyword>
<dbReference type="GO" id="GO:0016810">
    <property type="term" value="F:hydrolase activity, acting on carbon-nitrogen (but not peptide) bonds"/>
    <property type="evidence" value="ECO:0007669"/>
    <property type="project" value="InterPro"/>
</dbReference>
<evidence type="ECO:0000313" key="7">
    <source>
        <dbReference type="Proteomes" id="UP000544107"/>
    </source>
</evidence>
<organism evidence="5 6">
    <name type="scientific">Allorhizobium taibaishanense</name>
    <dbReference type="NCBI Taxonomy" id="887144"/>
    <lineage>
        <taxon>Bacteria</taxon>
        <taxon>Pseudomonadati</taxon>
        <taxon>Pseudomonadota</taxon>
        <taxon>Alphaproteobacteria</taxon>
        <taxon>Hyphomicrobiales</taxon>
        <taxon>Rhizobiaceae</taxon>
        <taxon>Rhizobium/Agrobacterium group</taxon>
        <taxon>Allorhizobium</taxon>
    </lineage>
</organism>
<sequence>MTEAPPVADCIIEAGTVLTGRYPDGSMGMRHDVGIRVEKGMIAQIGPLEAVGYGNDHLPRFGSRRMIAMPGLVNAHHHFGVTPLMQGVPFAPLELWLPQFRAMRRIDQRLDTLYSAIEMLESGTTTVQHIHSGFSGQPEGWMQVADATLSAYGEVGMRVGYCFMIRDRNILSYAPDAEILSQLPDEVRDWIAPQLAQAAIPVPELMNFYHALRARFLPNAPDHVRMNLAPANLHWCSDEALQTIFATAKATGGHIHMHLLETERQAEFARRTYGHSAVRHLQALECLDANVTLGHGNWMSGEDLDIIAACGCSICHNASSGLRLGSGIAPVNAMRRRGIPVALGIDQSNIADDRDMLLEMKLVWALHRETGLWNDRPDAGAVLQMASEHGADSVGFGGFTGRLEPGWQADIVLMDQDRIARPAINPRTPPVEALLHRGSRQAIEQVFVGGRLVVDAGRVITIDRDAVMAEIEAILTRPETAQEQQAWRAVEGLLPHLEASLHQLGLGAGYRSYRYNAQSDI</sequence>
<dbReference type="InterPro" id="IPR050287">
    <property type="entry name" value="MTA/SAH_deaminase"/>
</dbReference>
<dbReference type="PANTHER" id="PTHR43794">
    <property type="entry name" value="AMINOHYDROLASE SSNA-RELATED"/>
    <property type="match status" value="1"/>
</dbReference>